<organism evidence="14 15">
    <name type="scientific">Mucuna pruriens</name>
    <name type="common">Velvet bean</name>
    <name type="synonym">Dolichos pruriens</name>
    <dbReference type="NCBI Taxonomy" id="157652"/>
    <lineage>
        <taxon>Eukaryota</taxon>
        <taxon>Viridiplantae</taxon>
        <taxon>Streptophyta</taxon>
        <taxon>Embryophyta</taxon>
        <taxon>Tracheophyta</taxon>
        <taxon>Spermatophyta</taxon>
        <taxon>Magnoliopsida</taxon>
        <taxon>eudicotyledons</taxon>
        <taxon>Gunneridae</taxon>
        <taxon>Pentapetalae</taxon>
        <taxon>rosids</taxon>
        <taxon>fabids</taxon>
        <taxon>Fabales</taxon>
        <taxon>Fabaceae</taxon>
        <taxon>Papilionoideae</taxon>
        <taxon>50 kb inversion clade</taxon>
        <taxon>NPAAA clade</taxon>
        <taxon>indigoferoid/millettioid clade</taxon>
        <taxon>Phaseoleae</taxon>
        <taxon>Mucuna</taxon>
    </lineage>
</organism>
<evidence type="ECO:0000256" key="7">
    <source>
        <dbReference type="ARBA" id="ARBA00023065"/>
    </source>
</evidence>
<keyword evidence="7" id="KW-0406">Ion transport</keyword>
<keyword evidence="2" id="KW-0813">Transport</keyword>
<name>A0A371EY94_MUCPR</name>
<feature type="non-terminal residue" evidence="14">
    <location>
        <position position="1"/>
    </location>
</feature>
<keyword evidence="4 10" id="KW-0812">Transmembrane</keyword>
<keyword evidence="5" id="KW-0630">Potassium</keyword>
<evidence type="ECO:0000256" key="5">
    <source>
        <dbReference type="ARBA" id="ARBA00022958"/>
    </source>
</evidence>
<feature type="transmembrane region" description="Helical" evidence="10">
    <location>
        <begin position="60"/>
        <end position="76"/>
    </location>
</feature>
<dbReference type="AlphaFoldDB" id="A0A371EY94"/>
<evidence type="ECO:0000256" key="10">
    <source>
        <dbReference type="SAM" id="Phobius"/>
    </source>
</evidence>
<comment type="subcellular location">
    <subcellularLocation>
        <location evidence="1">Membrane</location>
        <topology evidence="1">Multi-pass membrane protein</topology>
    </subcellularLocation>
</comment>
<reference evidence="14" key="1">
    <citation type="submission" date="2018-05" db="EMBL/GenBank/DDBJ databases">
        <title>Draft genome of Mucuna pruriens seed.</title>
        <authorList>
            <person name="Nnadi N.E."/>
            <person name="Vos R."/>
            <person name="Hasami M.H."/>
            <person name="Devisetty U.K."/>
            <person name="Aguiy J.C."/>
        </authorList>
    </citation>
    <scope>NUCLEOTIDE SEQUENCE [LARGE SCALE GENOMIC DNA]</scope>
    <source>
        <strain evidence="14">JCA_2017</strain>
    </source>
</reference>
<keyword evidence="3" id="KW-0633">Potassium transport</keyword>
<evidence type="ECO:0000259" key="12">
    <source>
        <dbReference type="Pfam" id="PF23256"/>
    </source>
</evidence>
<dbReference type="Gene3D" id="1.20.1530.20">
    <property type="match status" value="1"/>
</dbReference>
<feature type="transmembrane region" description="Helical" evidence="10">
    <location>
        <begin position="202"/>
        <end position="220"/>
    </location>
</feature>
<feature type="domain" description="Cation/H+ exchanger transmembrane" evidence="11">
    <location>
        <begin position="17"/>
        <end position="217"/>
    </location>
</feature>
<keyword evidence="6 10" id="KW-1133">Transmembrane helix</keyword>
<dbReference type="PANTHER" id="PTHR32468">
    <property type="entry name" value="CATION/H + ANTIPORTER"/>
    <property type="match status" value="1"/>
</dbReference>
<evidence type="ECO:0000313" key="15">
    <source>
        <dbReference type="Proteomes" id="UP000257109"/>
    </source>
</evidence>
<evidence type="ECO:0000256" key="8">
    <source>
        <dbReference type="ARBA" id="ARBA00023136"/>
    </source>
</evidence>
<dbReference type="InterPro" id="IPR057291">
    <property type="entry name" value="CHX17_2nd"/>
</dbReference>
<dbReference type="Pfam" id="PF23259">
    <property type="entry name" value="CHX17_C"/>
    <property type="match status" value="1"/>
</dbReference>
<proteinExistence type="inferred from homology"/>
<dbReference type="GO" id="GO:0006813">
    <property type="term" value="P:potassium ion transport"/>
    <property type="evidence" value="ECO:0007669"/>
    <property type="project" value="UniProtKB-KW"/>
</dbReference>
<dbReference type="GO" id="GO:0016020">
    <property type="term" value="C:membrane"/>
    <property type="evidence" value="ECO:0007669"/>
    <property type="project" value="UniProtKB-SubCell"/>
</dbReference>
<dbReference type="InterPro" id="IPR050794">
    <property type="entry name" value="CPA2_transporter"/>
</dbReference>
<gene>
    <name evidence="14" type="primary">CHX4</name>
    <name evidence="14" type="ORF">CR513_49667</name>
</gene>
<evidence type="ECO:0000256" key="1">
    <source>
        <dbReference type="ARBA" id="ARBA00004141"/>
    </source>
</evidence>
<dbReference type="GO" id="GO:0012505">
    <property type="term" value="C:endomembrane system"/>
    <property type="evidence" value="ECO:0007669"/>
    <property type="project" value="TreeGrafter"/>
</dbReference>
<dbReference type="GO" id="GO:0015297">
    <property type="term" value="F:antiporter activity"/>
    <property type="evidence" value="ECO:0007669"/>
    <property type="project" value="InterPro"/>
</dbReference>
<dbReference type="InterPro" id="IPR006153">
    <property type="entry name" value="Cation/H_exchanger_TM"/>
</dbReference>
<feature type="domain" description="Cation/H(+) antiporter central" evidence="12">
    <location>
        <begin position="277"/>
        <end position="404"/>
    </location>
</feature>
<accession>A0A371EY94</accession>
<dbReference type="Proteomes" id="UP000257109">
    <property type="component" value="Unassembled WGS sequence"/>
</dbReference>
<feature type="domain" description="Cation/H(+) antiporter C-terminal" evidence="13">
    <location>
        <begin position="412"/>
        <end position="554"/>
    </location>
</feature>
<feature type="transmembrane region" description="Helical" evidence="10">
    <location>
        <begin position="20"/>
        <end position="39"/>
    </location>
</feature>
<evidence type="ECO:0000256" key="9">
    <source>
        <dbReference type="ARBA" id="ARBA00038341"/>
    </source>
</evidence>
<dbReference type="InterPro" id="IPR038770">
    <property type="entry name" value="Na+/solute_symporter_sf"/>
</dbReference>
<dbReference type="EMBL" id="QJKJ01011488">
    <property type="protein sequence ID" value="RDX71027.1"/>
    <property type="molecule type" value="Genomic_DNA"/>
</dbReference>
<sequence>GLWGGLVSSILNNLKLDFNARVENAVAFFVYLFVVPLIARPTMRWIVKNTPEGKSVSKKYIYGIIIAFLGLGYFAREFHQPFLVAAIILGLAVPEGPPLGSELVNHLELFSTWFLSSIFVTCCTMKVDLTECDSLSYTVVVSFFIIMVQLIKLLCCMGVCHYCKMPLRDGFCLALILCCKGLVDVCAYILVYDAMPESKRTIVIMVMSVLVLGTTTRLGVKALYDPSRKYAGYQQRNVMNLKHNSELKVVACIHKPWHIVQIKHMLQLCYPAPDNILVADILHLMELVGRSTPIFIAHKLHQRLGSSHNYSGELIVTFDIFERDYPGCATINTYTAISPIMLMDEDVCHLALDKNAAIIILPFHVKWGGDDSIELEDNNLRAINSKVLERAPCSIGILVNRGSSSFISPSNKVAMVFLGGRDDREALCLAKRFAKNLDNRLFVYRVLAHDRNISDWEHMIDDEELREVRGAYIKLENVIYEELTTEDASQTTFFIKDIAKKFDFIIVGRRNGVKTSQTCGLENWMEYPELGVIGDLLASPDTETKASILVVQQQQS</sequence>
<keyword evidence="8 10" id="KW-0472">Membrane</keyword>
<dbReference type="GO" id="GO:1902600">
    <property type="term" value="P:proton transmembrane transport"/>
    <property type="evidence" value="ECO:0007669"/>
    <property type="project" value="InterPro"/>
</dbReference>
<dbReference type="Pfam" id="PF00999">
    <property type="entry name" value="Na_H_Exchanger"/>
    <property type="match status" value="1"/>
</dbReference>
<feature type="non-terminal residue" evidence="14">
    <location>
        <position position="556"/>
    </location>
</feature>
<evidence type="ECO:0000256" key="6">
    <source>
        <dbReference type="ARBA" id="ARBA00022989"/>
    </source>
</evidence>
<dbReference type="OrthoDB" id="1938353at2759"/>
<dbReference type="PANTHER" id="PTHR32468:SF101">
    <property type="entry name" value="CATION_H+ EXCHANGER 2"/>
    <property type="match status" value="1"/>
</dbReference>
<comment type="similarity">
    <text evidence="9">Belongs to the monovalent cation:proton antiporter 2 (CPA2) transporter (TC 2.A.37) family. CHX (TC 2.A.37.4) subfamily.</text>
</comment>
<feature type="transmembrane region" description="Helical" evidence="10">
    <location>
        <begin position="171"/>
        <end position="190"/>
    </location>
</feature>
<dbReference type="InterPro" id="IPR057290">
    <property type="entry name" value="CHX17_C"/>
</dbReference>
<evidence type="ECO:0000256" key="4">
    <source>
        <dbReference type="ARBA" id="ARBA00022692"/>
    </source>
</evidence>
<dbReference type="GO" id="GO:0006885">
    <property type="term" value="P:regulation of pH"/>
    <property type="evidence" value="ECO:0007669"/>
    <property type="project" value="TreeGrafter"/>
</dbReference>
<dbReference type="Pfam" id="PF23256">
    <property type="entry name" value="CHX17_2nd"/>
    <property type="match status" value="1"/>
</dbReference>
<feature type="transmembrane region" description="Helical" evidence="10">
    <location>
        <begin position="139"/>
        <end position="159"/>
    </location>
</feature>
<evidence type="ECO:0000256" key="3">
    <source>
        <dbReference type="ARBA" id="ARBA00022538"/>
    </source>
</evidence>
<keyword evidence="15" id="KW-1185">Reference proteome</keyword>
<evidence type="ECO:0000256" key="2">
    <source>
        <dbReference type="ARBA" id="ARBA00022448"/>
    </source>
</evidence>
<protein>
    <submittedName>
        <fullName evidence="14">Cation/H(+) antiporter 4</fullName>
    </submittedName>
</protein>
<evidence type="ECO:0000259" key="13">
    <source>
        <dbReference type="Pfam" id="PF23259"/>
    </source>
</evidence>
<comment type="caution">
    <text evidence="14">The sequence shown here is derived from an EMBL/GenBank/DDBJ whole genome shotgun (WGS) entry which is preliminary data.</text>
</comment>
<evidence type="ECO:0000259" key="11">
    <source>
        <dbReference type="Pfam" id="PF00999"/>
    </source>
</evidence>
<evidence type="ECO:0000313" key="14">
    <source>
        <dbReference type="EMBL" id="RDX71027.1"/>
    </source>
</evidence>